<evidence type="ECO:0000313" key="2">
    <source>
        <dbReference type="EMBL" id="KAG9240871.1"/>
    </source>
</evidence>
<gene>
    <name evidence="2" type="ORF">BJ878DRAFT_523698</name>
</gene>
<dbReference type="Proteomes" id="UP000887226">
    <property type="component" value="Unassembled WGS sequence"/>
</dbReference>
<dbReference type="AlphaFoldDB" id="A0A9P8CD31"/>
<evidence type="ECO:0000313" key="3">
    <source>
        <dbReference type="Proteomes" id="UP000887226"/>
    </source>
</evidence>
<organism evidence="2 3">
    <name type="scientific">Calycina marina</name>
    <dbReference type="NCBI Taxonomy" id="1763456"/>
    <lineage>
        <taxon>Eukaryota</taxon>
        <taxon>Fungi</taxon>
        <taxon>Dikarya</taxon>
        <taxon>Ascomycota</taxon>
        <taxon>Pezizomycotina</taxon>
        <taxon>Leotiomycetes</taxon>
        <taxon>Helotiales</taxon>
        <taxon>Pezizellaceae</taxon>
        <taxon>Calycina</taxon>
    </lineage>
</organism>
<sequence length="74" mass="7862">MMVQLLSLHPLQIFPLFPLASSSPTKTYPSSTAVAERSASIPAATPGSESTSSKESGTTRRASSRYQSRASWSS</sequence>
<reference evidence="2" key="1">
    <citation type="journal article" date="2021" name="IMA Fungus">
        <title>Genomic characterization of three marine fungi, including Emericellopsis atlantica sp. nov. with signatures of a generalist lifestyle and marine biomass degradation.</title>
        <authorList>
            <person name="Hagestad O.C."/>
            <person name="Hou L."/>
            <person name="Andersen J.H."/>
            <person name="Hansen E.H."/>
            <person name="Altermark B."/>
            <person name="Li C."/>
            <person name="Kuhnert E."/>
            <person name="Cox R.J."/>
            <person name="Crous P.W."/>
            <person name="Spatafora J.W."/>
            <person name="Lail K."/>
            <person name="Amirebrahimi M."/>
            <person name="Lipzen A."/>
            <person name="Pangilinan J."/>
            <person name="Andreopoulos W."/>
            <person name="Hayes R.D."/>
            <person name="Ng V."/>
            <person name="Grigoriev I.V."/>
            <person name="Jackson S.A."/>
            <person name="Sutton T.D.S."/>
            <person name="Dobson A.D.W."/>
            <person name="Rama T."/>
        </authorList>
    </citation>
    <scope>NUCLEOTIDE SEQUENCE</scope>
    <source>
        <strain evidence="2">TRa3180A</strain>
    </source>
</reference>
<accession>A0A9P8CD31</accession>
<feature type="compositionally biased region" description="Low complexity" evidence="1">
    <location>
        <begin position="21"/>
        <end position="32"/>
    </location>
</feature>
<protein>
    <submittedName>
        <fullName evidence="2">Uncharacterized protein</fullName>
    </submittedName>
</protein>
<keyword evidence="3" id="KW-1185">Reference proteome</keyword>
<feature type="compositionally biased region" description="Low complexity" evidence="1">
    <location>
        <begin position="45"/>
        <end position="74"/>
    </location>
</feature>
<comment type="caution">
    <text evidence="2">The sequence shown here is derived from an EMBL/GenBank/DDBJ whole genome shotgun (WGS) entry which is preliminary data.</text>
</comment>
<proteinExistence type="predicted"/>
<evidence type="ECO:0000256" key="1">
    <source>
        <dbReference type="SAM" id="MobiDB-lite"/>
    </source>
</evidence>
<feature type="region of interest" description="Disordered" evidence="1">
    <location>
        <begin position="21"/>
        <end position="74"/>
    </location>
</feature>
<dbReference type="EMBL" id="MU254323">
    <property type="protein sequence ID" value="KAG9240871.1"/>
    <property type="molecule type" value="Genomic_DNA"/>
</dbReference>
<name>A0A9P8CD31_9HELO</name>